<reference evidence="1 2" key="1">
    <citation type="submission" date="2023-08" db="EMBL/GenBank/DDBJ databases">
        <authorList>
            <person name="Folkvardsen B D."/>
            <person name="Norman A."/>
        </authorList>
    </citation>
    <scope>NUCLEOTIDE SEQUENCE [LARGE SCALE GENOMIC DNA]</scope>
    <source>
        <strain evidence="1 2">Mu0053</strain>
    </source>
</reference>
<keyword evidence="2" id="KW-1185">Reference proteome</keyword>
<evidence type="ECO:0000313" key="1">
    <source>
        <dbReference type="EMBL" id="CAJ1505301.1"/>
    </source>
</evidence>
<protein>
    <recommendedName>
        <fullName evidence="3">DUF3090 family protein</fullName>
    </recommendedName>
</protein>
<evidence type="ECO:0008006" key="3">
    <source>
        <dbReference type="Google" id="ProtNLM"/>
    </source>
</evidence>
<sequence>MIVDLQAIDPDLVVLEVTTSLGDLSVTVDTSREELRPMVYRRIDDATDDALRTCVVCGALAHAPAEPVPTRCEDHTAPGTPR</sequence>
<gene>
    <name evidence="1" type="ORF">MU0053_002900</name>
</gene>
<name>A0ABM9LV93_9MYCO</name>
<dbReference type="RefSeq" id="WP_308478341.1">
    <property type="nucleotide sequence ID" value="NZ_OY726397.1"/>
</dbReference>
<accession>A0ABM9LV93</accession>
<proteinExistence type="predicted"/>
<organism evidence="1 2">
    <name type="scientific">[Mycobacterium] burgundiense</name>
    <dbReference type="NCBI Taxonomy" id="3064286"/>
    <lineage>
        <taxon>Bacteria</taxon>
        <taxon>Bacillati</taxon>
        <taxon>Actinomycetota</taxon>
        <taxon>Actinomycetes</taxon>
        <taxon>Mycobacteriales</taxon>
        <taxon>Mycobacteriaceae</taxon>
        <taxon>Mycolicibacterium</taxon>
    </lineage>
</organism>
<dbReference type="Proteomes" id="UP001190465">
    <property type="component" value="Chromosome"/>
</dbReference>
<dbReference type="EMBL" id="OY726397">
    <property type="protein sequence ID" value="CAJ1505301.1"/>
    <property type="molecule type" value="Genomic_DNA"/>
</dbReference>
<evidence type="ECO:0000313" key="2">
    <source>
        <dbReference type="Proteomes" id="UP001190465"/>
    </source>
</evidence>